<dbReference type="SUPFAM" id="SSF57850">
    <property type="entry name" value="RING/U-box"/>
    <property type="match status" value="1"/>
</dbReference>
<evidence type="ECO:0000313" key="11">
    <source>
        <dbReference type="EMBL" id="ONK78382.1"/>
    </source>
</evidence>
<evidence type="ECO:0000256" key="3">
    <source>
        <dbReference type="ARBA" id="ARBA00012483"/>
    </source>
</evidence>
<accession>A0A5P1FJT9</accession>
<feature type="domain" description="RING-type" evidence="10">
    <location>
        <begin position="51"/>
        <end position="92"/>
    </location>
</feature>
<dbReference type="GO" id="GO:0008270">
    <property type="term" value="F:zinc ion binding"/>
    <property type="evidence" value="ECO:0007669"/>
    <property type="project" value="UniProtKB-KW"/>
</dbReference>
<dbReference type="GO" id="GO:0010228">
    <property type="term" value="P:vegetative to reproductive phase transition of meristem"/>
    <property type="evidence" value="ECO:0007669"/>
    <property type="project" value="UniProtKB-ARBA"/>
</dbReference>
<dbReference type="EMBL" id="CM007382">
    <property type="protein sequence ID" value="ONK78382.1"/>
    <property type="molecule type" value="Genomic_DNA"/>
</dbReference>
<evidence type="ECO:0000256" key="5">
    <source>
        <dbReference type="ARBA" id="ARBA00022723"/>
    </source>
</evidence>
<gene>
    <name evidence="11" type="ORF">A4U43_C02F18200</name>
</gene>
<proteinExistence type="predicted"/>
<keyword evidence="6 9" id="KW-0863">Zinc-finger</keyword>
<dbReference type="FunFam" id="3.30.40.10:FF:000309">
    <property type="entry name" value="E3 ubiquitin-protein ligase MBR2"/>
    <property type="match status" value="1"/>
</dbReference>
<keyword evidence="7" id="KW-0833">Ubl conjugation pathway</keyword>
<evidence type="ECO:0000256" key="9">
    <source>
        <dbReference type="PROSITE-ProRule" id="PRU00175"/>
    </source>
</evidence>
<evidence type="ECO:0000313" key="12">
    <source>
        <dbReference type="Proteomes" id="UP000243459"/>
    </source>
</evidence>
<evidence type="ECO:0000256" key="7">
    <source>
        <dbReference type="ARBA" id="ARBA00022786"/>
    </source>
</evidence>
<dbReference type="OrthoDB" id="8062037at2759"/>
<dbReference type="OMA" id="VESCCIC"/>
<organism evidence="11 12">
    <name type="scientific">Asparagus officinalis</name>
    <name type="common">Garden asparagus</name>
    <dbReference type="NCBI Taxonomy" id="4686"/>
    <lineage>
        <taxon>Eukaryota</taxon>
        <taxon>Viridiplantae</taxon>
        <taxon>Streptophyta</taxon>
        <taxon>Embryophyta</taxon>
        <taxon>Tracheophyta</taxon>
        <taxon>Spermatophyta</taxon>
        <taxon>Magnoliopsida</taxon>
        <taxon>Liliopsida</taxon>
        <taxon>Asparagales</taxon>
        <taxon>Asparagaceae</taxon>
        <taxon>Asparagoideae</taxon>
        <taxon>Asparagus</taxon>
    </lineage>
</organism>
<sequence>MLIMSYEELLALTERIGNVSTGISEETIVKCLKQRKYISLTEETPSDVESCCICQEEYVEEDEVGRLDRGHDFHTACIKQWLMMKNLCPVCKTTGIANIK</sequence>
<comment type="catalytic activity">
    <reaction evidence="1">
        <text>S-ubiquitinyl-[E2 ubiquitin-conjugating enzyme]-L-cysteine + [acceptor protein]-L-lysine = [E2 ubiquitin-conjugating enzyme]-L-cysteine + N(6)-ubiquitinyl-[acceptor protein]-L-lysine.</text>
        <dbReference type="EC" id="2.3.2.27"/>
    </reaction>
</comment>
<name>A0A5P1FJT9_ASPOF</name>
<dbReference type="Proteomes" id="UP000243459">
    <property type="component" value="Chromosome 2"/>
</dbReference>
<dbReference type="AlphaFoldDB" id="A0A5P1FJT9"/>
<dbReference type="InterPro" id="IPR045191">
    <property type="entry name" value="MBR1/2-like"/>
</dbReference>
<dbReference type="Gene3D" id="3.30.40.10">
    <property type="entry name" value="Zinc/RING finger domain, C3HC4 (zinc finger)"/>
    <property type="match status" value="1"/>
</dbReference>
<evidence type="ECO:0000256" key="1">
    <source>
        <dbReference type="ARBA" id="ARBA00000900"/>
    </source>
</evidence>
<keyword evidence="12" id="KW-1185">Reference proteome</keyword>
<keyword evidence="5" id="KW-0479">Metal-binding</keyword>
<protein>
    <recommendedName>
        <fullName evidence="3">RING-type E3 ubiquitin transferase</fullName>
        <ecNumber evidence="3">2.3.2.27</ecNumber>
    </recommendedName>
</protein>
<evidence type="ECO:0000256" key="4">
    <source>
        <dbReference type="ARBA" id="ARBA00022679"/>
    </source>
</evidence>
<dbReference type="InterPro" id="IPR013083">
    <property type="entry name" value="Znf_RING/FYVE/PHD"/>
</dbReference>
<keyword evidence="4" id="KW-0808">Transferase</keyword>
<dbReference type="Gramene" id="ONK78382">
    <property type="protein sequence ID" value="ONK78382"/>
    <property type="gene ID" value="A4U43_C02F18200"/>
</dbReference>
<comment type="pathway">
    <text evidence="2">Protein modification; protein ubiquitination.</text>
</comment>
<dbReference type="PANTHER" id="PTHR22937:SF224">
    <property type="entry name" value="E3 UBIQUITIN-PROTEIN LIGASE MBR1-RELATED"/>
    <property type="match status" value="1"/>
</dbReference>
<evidence type="ECO:0000256" key="2">
    <source>
        <dbReference type="ARBA" id="ARBA00004906"/>
    </source>
</evidence>
<dbReference type="EC" id="2.3.2.27" evidence="3"/>
<dbReference type="GO" id="GO:0061630">
    <property type="term" value="F:ubiquitin protein ligase activity"/>
    <property type="evidence" value="ECO:0007669"/>
    <property type="project" value="UniProtKB-EC"/>
</dbReference>
<dbReference type="PANTHER" id="PTHR22937">
    <property type="entry name" value="E3 UBIQUITIN-PROTEIN LIGASE RNF165"/>
    <property type="match status" value="1"/>
</dbReference>
<evidence type="ECO:0000259" key="10">
    <source>
        <dbReference type="PROSITE" id="PS50089"/>
    </source>
</evidence>
<dbReference type="SMART" id="SM00184">
    <property type="entry name" value="RING"/>
    <property type="match status" value="1"/>
</dbReference>
<dbReference type="InterPro" id="IPR001841">
    <property type="entry name" value="Znf_RING"/>
</dbReference>
<evidence type="ECO:0000256" key="8">
    <source>
        <dbReference type="ARBA" id="ARBA00022833"/>
    </source>
</evidence>
<keyword evidence="8" id="KW-0862">Zinc</keyword>
<reference evidence="12" key="1">
    <citation type="journal article" date="2017" name="Nat. Commun.">
        <title>The asparagus genome sheds light on the origin and evolution of a young Y chromosome.</title>
        <authorList>
            <person name="Harkess A."/>
            <person name="Zhou J."/>
            <person name="Xu C."/>
            <person name="Bowers J.E."/>
            <person name="Van der Hulst R."/>
            <person name="Ayyampalayam S."/>
            <person name="Mercati F."/>
            <person name="Riccardi P."/>
            <person name="McKain M.R."/>
            <person name="Kakrana A."/>
            <person name="Tang H."/>
            <person name="Ray J."/>
            <person name="Groenendijk J."/>
            <person name="Arikit S."/>
            <person name="Mathioni S.M."/>
            <person name="Nakano M."/>
            <person name="Shan H."/>
            <person name="Telgmann-Rauber A."/>
            <person name="Kanno A."/>
            <person name="Yue Z."/>
            <person name="Chen H."/>
            <person name="Li W."/>
            <person name="Chen Y."/>
            <person name="Xu X."/>
            <person name="Zhang Y."/>
            <person name="Luo S."/>
            <person name="Chen H."/>
            <person name="Gao J."/>
            <person name="Mao Z."/>
            <person name="Pires J.C."/>
            <person name="Luo M."/>
            <person name="Kudrna D."/>
            <person name="Wing R.A."/>
            <person name="Meyers B.C."/>
            <person name="Yi K."/>
            <person name="Kong H."/>
            <person name="Lavrijsen P."/>
            <person name="Sunseri F."/>
            <person name="Falavigna A."/>
            <person name="Ye Y."/>
            <person name="Leebens-Mack J.H."/>
            <person name="Chen G."/>
        </authorList>
    </citation>
    <scope>NUCLEOTIDE SEQUENCE [LARGE SCALE GENOMIC DNA]</scope>
    <source>
        <strain evidence="12">cv. DH0086</strain>
    </source>
</reference>
<dbReference type="GO" id="GO:0043161">
    <property type="term" value="P:proteasome-mediated ubiquitin-dependent protein catabolic process"/>
    <property type="evidence" value="ECO:0007669"/>
    <property type="project" value="UniProtKB-ARBA"/>
</dbReference>
<dbReference type="PROSITE" id="PS50089">
    <property type="entry name" value="ZF_RING_2"/>
    <property type="match status" value="1"/>
</dbReference>
<evidence type="ECO:0000256" key="6">
    <source>
        <dbReference type="ARBA" id="ARBA00022771"/>
    </source>
</evidence>
<dbReference type="Pfam" id="PF13639">
    <property type="entry name" value="zf-RING_2"/>
    <property type="match status" value="1"/>
</dbReference>